<dbReference type="AlphaFoldDB" id="A0A3M6VMI4"/>
<dbReference type="EMBL" id="QLLG01000155">
    <property type="protein sequence ID" value="RMX67914.1"/>
    <property type="molecule type" value="Genomic_DNA"/>
</dbReference>
<accession>A0A3M6VMI4</accession>
<keyword evidence="2" id="KW-1185">Reference proteome</keyword>
<comment type="caution">
    <text evidence="1">The sequence shown here is derived from an EMBL/GenBank/DDBJ whole genome shotgun (WGS) entry which is preliminary data.</text>
</comment>
<dbReference type="STRING" id="542832.A0A3M6VMI4"/>
<proteinExistence type="predicted"/>
<sequence>MGQESVRTFDTLQKIALASCSWQEHLIVELEAEFGEPIAGLHIGSSLKPAMKVCIVLDDFADMPYTQEVIASASSFKLQQRAMHMWGEVERVKQFQTICASLTREVQSLSDQKIGQSSSIRTQLKCLGKS</sequence>
<evidence type="ECO:0000313" key="2">
    <source>
        <dbReference type="Proteomes" id="UP000282087"/>
    </source>
</evidence>
<reference evidence="1 2" key="1">
    <citation type="submission" date="2018-06" db="EMBL/GenBank/DDBJ databases">
        <title>Comparative genomics of downy mildews reveals potential adaptations to biotrophy.</title>
        <authorList>
            <person name="Fletcher K."/>
            <person name="Klosterman S.J."/>
            <person name="Derevnina L."/>
            <person name="Martin F."/>
            <person name="Koike S."/>
            <person name="Reyes Chin-Wo S."/>
            <person name="Mou B."/>
            <person name="Michelmore R."/>
        </authorList>
    </citation>
    <scope>NUCLEOTIDE SEQUENCE [LARGE SCALE GENOMIC DNA]</scope>
    <source>
        <strain evidence="1 2">R14</strain>
    </source>
</reference>
<protein>
    <submittedName>
        <fullName evidence="1">Uncharacterized protein</fullName>
    </submittedName>
</protein>
<gene>
    <name evidence="1" type="ORF">DD238_000516</name>
</gene>
<dbReference type="Proteomes" id="UP000282087">
    <property type="component" value="Unassembled WGS sequence"/>
</dbReference>
<name>A0A3M6VMI4_9STRA</name>
<dbReference type="Gene3D" id="1.20.1440.340">
    <property type="match status" value="1"/>
</dbReference>
<organism evidence="1 2">
    <name type="scientific">Peronospora effusa</name>
    <dbReference type="NCBI Taxonomy" id="542832"/>
    <lineage>
        <taxon>Eukaryota</taxon>
        <taxon>Sar</taxon>
        <taxon>Stramenopiles</taxon>
        <taxon>Oomycota</taxon>
        <taxon>Peronosporomycetes</taxon>
        <taxon>Peronosporales</taxon>
        <taxon>Peronosporaceae</taxon>
        <taxon>Peronospora</taxon>
    </lineage>
</organism>
<evidence type="ECO:0000313" key="1">
    <source>
        <dbReference type="EMBL" id="RMX67914.1"/>
    </source>
</evidence>